<dbReference type="EMBL" id="CAXAMN010027472">
    <property type="protein sequence ID" value="CAK9110923.1"/>
    <property type="molecule type" value="Genomic_DNA"/>
</dbReference>
<feature type="compositionally biased region" description="Basic and acidic residues" evidence="1">
    <location>
        <begin position="63"/>
        <end position="95"/>
    </location>
</feature>
<comment type="caution">
    <text evidence="2">The sequence shown here is derived from an EMBL/GenBank/DDBJ whole genome shotgun (WGS) entry which is preliminary data.</text>
</comment>
<protein>
    <submittedName>
        <fullName evidence="2">Uncharacterized protein</fullName>
    </submittedName>
</protein>
<accession>A0ABP0SEZ5</accession>
<feature type="compositionally biased region" description="Basic and acidic residues" evidence="1">
    <location>
        <begin position="176"/>
        <end position="185"/>
    </location>
</feature>
<reference evidence="2 3" key="1">
    <citation type="submission" date="2024-02" db="EMBL/GenBank/DDBJ databases">
        <authorList>
            <person name="Chen Y."/>
            <person name="Shah S."/>
            <person name="Dougan E. K."/>
            <person name="Thang M."/>
            <person name="Chan C."/>
        </authorList>
    </citation>
    <scope>NUCLEOTIDE SEQUENCE [LARGE SCALE GENOMIC DNA]</scope>
</reference>
<feature type="compositionally biased region" description="Acidic residues" evidence="1">
    <location>
        <begin position="16"/>
        <end position="40"/>
    </location>
</feature>
<feature type="compositionally biased region" description="Basic and acidic residues" evidence="1">
    <location>
        <begin position="41"/>
        <end position="55"/>
    </location>
</feature>
<feature type="region of interest" description="Disordered" evidence="1">
    <location>
        <begin position="1"/>
        <end position="239"/>
    </location>
</feature>
<feature type="compositionally biased region" description="Basic and acidic residues" evidence="1">
    <location>
        <begin position="136"/>
        <end position="147"/>
    </location>
</feature>
<feature type="compositionally biased region" description="Basic and acidic residues" evidence="1">
    <location>
        <begin position="102"/>
        <end position="119"/>
    </location>
</feature>
<evidence type="ECO:0000313" key="3">
    <source>
        <dbReference type="Proteomes" id="UP001642484"/>
    </source>
</evidence>
<organism evidence="2 3">
    <name type="scientific">Durusdinium trenchii</name>
    <dbReference type="NCBI Taxonomy" id="1381693"/>
    <lineage>
        <taxon>Eukaryota</taxon>
        <taxon>Sar</taxon>
        <taxon>Alveolata</taxon>
        <taxon>Dinophyceae</taxon>
        <taxon>Suessiales</taxon>
        <taxon>Symbiodiniaceae</taxon>
        <taxon>Durusdinium</taxon>
    </lineage>
</organism>
<proteinExistence type="predicted"/>
<dbReference type="Proteomes" id="UP001642484">
    <property type="component" value="Unassembled WGS sequence"/>
</dbReference>
<gene>
    <name evidence="2" type="ORF">CCMP2556_LOCUS51522</name>
</gene>
<name>A0ABP0SEZ5_9DINO</name>
<sequence length="391" mass="44442">MFWRRLPRGKNAKQDDEQEEEQEEEEQEEEEEGEEKEDLNEEKLPEPDKSEEKLGKASKPKSRKDEPPAKGHRKSVEKPSNDGKPVKSKHEEKLPANRRSRKSSEPEEVAKEQDEEKQPAKRRSRKSSVPQEEVAESGKEPPAKESGKSGPQKASRPKPVESKDEEEPPAKRRSRKSSEPQKCAEEPAVESVSPPPVSIAKSNDGEVDEKEEKKRRQSRKSSAYHTAKRAALAAGKSTEEAKDLAKEADAIFSLEKEVRFSRLAMWILIHTDSCGLFLAGPDCSSWGIPARGTSWRTRVNIHGNIFLAWVRGSSCMISRLVLCILLAMSRNIAWVVEQPHGSLLENHKRFSWMCNTVAWVWRSAFWMILHGAPSSKRTWCYSNMQEIIWAN</sequence>
<feature type="compositionally biased region" description="Basic residues" evidence="1">
    <location>
        <begin position="1"/>
        <end position="11"/>
    </location>
</feature>
<keyword evidence="3" id="KW-1185">Reference proteome</keyword>
<evidence type="ECO:0000256" key="1">
    <source>
        <dbReference type="SAM" id="MobiDB-lite"/>
    </source>
</evidence>
<evidence type="ECO:0000313" key="2">
    <source>
        <dbReference type="EMBL" id="CAK9110923.1"/>
    </source>
</evidence>